<dbReference type="Proteomes" id="UP000676246">
    <property type="component" value="Unassembled WGS sequence"/>
</dbReference>
<feature type="signal peptide" evidence="5">
    <location>
        <begin position="1"/>
        <end position="19"/>
    </location>
</feature>
<dbReference type="GO" id="GO:0009055">
    <property type="term" value="F:electron transfer activity"/>
    <property type="evidence" value="ECO:0007669"/>
    <property type="project" value="InterPro"/>
</dbReference>
<name>A0A940Y3L9_9BURK</name>
<accession>A0A940Y3L9</accession>
<dbReference type="PROSITE" id="PS51007">
    <property type="entry name" value="CYTC"/>
    <property type="match status" value="1"/>
</dbReference>
<evidence type="ECO:0000256" key="1">
    <source>
        <dbReference type="ARBA" id="ARBA00022617"/>
    </source>
</evidence>
<dbReference type="GO" id="GO:0020037">
    <property type="term" value="F:heme binding"/>
    <property type="evidence" value="ECO:0007669"/>
    <property type="project" value="InterPro"/>
</dbReference>
<keyword evidence="5" id="KW-0732">Signal</keyword>
<dbReference type="EMBL" id="JAGQDD010000001">
    <property type="protein sequence ID" value="MBQ0929122.1"/>
    <property type="molecule type" value="Genomic_DNA"/>
</dbReference>
<dbReference type="Pfam" id="PF09086">
    <property type="entry name" value="DUF1924"/>
    <property type="match status" value="1"/>
</dbReference>
<organism evidence="7 8">
    <name type="scientific">Ideonella alba</name>
    <dbReference type="NCBI Taxonomy" id="2824118"/>
    <lineage>
        <taxon>Bacteria</taxon>
        <taxon>Pseudomonadati</taxon>
        <taxon>Pseudomonadota</taxon>
        <taxon>Betaproteobacteria</taxon>
        <taxon>Burkholderiales</taxon>
        <taxon>Sphaerotilaceae</taxon>
        <taxon>Ideonella</taxon>
    </lineage>
</organism>
<comment type="caution">
    <text evidence="7">The sequence shown here is derived from an EMBL/GenBank/DDBJ whole genome shotgun (WGS) entry which is preliminary data.</text>
</comment>
<feature type="domain" description="Cytochrome c" evidence="6">
    <location>
        <begin position="37"/>
        <end position="127"/>
    </location>
</feature>
<dbReference type="InterPro" id="IPR036909">
    <property type="entry name" value="Cyt_c-like_dom_sf"/>
</dbReference>
<evidence type="ECO:0000256" key="2">
    <source>
        <dbReference type="ARBA" id="ARBA00022723"/>
    </source>
</evidence>
<gene>
    <name evidence="7" type="ORF">KAK03_01395</name>
</gene>
<evidence type="ECO:0000313" key="8">
    <source>
        <dbReference type="Proteomes" id="UP000676246"/>
    </source>
</evidence>
<dbReference type="RefSeq" id="WP_210851334.1">
    <property type="nucleotide sequence ID" value="NZ_JAGQDD010000001.1"/>
</dbReference>
<proteinExistence type="predicted"/>
<sequence length="127" mass="13273">MFKPLILAALLGGALAAQAATPAELLAGYTAQAGTPAQAARGQAFFTSKHGKEWSCSSCHGATPTGTGQHASTSKAIKPLAPSANAERFTELAKSEKWFRRNCNDVVGRECTAGEKADVLAWLLTLK</sequence>
<feature type="chain" id="PRO_5037168608" evidence="5">
    <location>
        <begin position="20"/>
        <end position="127"/>
    </location>
</feature>
<keyword evidence="8" id="KW-1185">Reference proteome</keyword>
<reference evidence="7 8" key="1">
    <citation type="submission" date="2021-04" db="EMBL/GenBank/DDBJ databases">
        <title>The genome sequence of Ideonella sp. 3Y2.</title>
        <authorList>
            <person name="Liu Y."/>
        </authorList>
    </citation>
    <scope>NUCLEOTIDE SEQUENCE [LARGE SCALE GENOMIC DNA]</scope>
    <source>
        <strain evidence="7 8">3Y2</strain>
    </source>
</reference>
<dbReference type="GO" id="GO:0046872">
    <property type="term" value="F:metal ion binding"/>
    <property type="evidence" value="ECO:0007669"/>
    <property type="project" value="UniProtKB-KW"/>
</dbReference>
<keyword evidence="1 4" id="KW-0349">Heme</keyword>
<evidence type="ECO:0000256" key="3">
    <source>
        <dbReference type="ARBA" id="ARBA00023004"/>
    </source>
</evidence>
<dbReference type="SUPFAM" id="SSF46626">
    <property type="entry name" value="Cytochrome c"/>
    <property type="match status" value="1"/>
</dbReference>
<dbReference type="InterPro" id="IPR015170">
    <property type="entry name" value="DUF1924_SHP"/>
</dbReference>
<dbReference type="Gene3D" id="1.10.760.10">
    <property type="entry name" value="Cytochrome c-like domain"/>
    <property type="match status" value="1"/>
</dbReference>
<keyword evidence="3 4" id="KW-0408">Iron</keyword>
<keyword evidence="2 4" id="KW-0479">Metal-binding</keyword>
<dbReference type="InterPro" id="IPR009056">
    <property type="entry name" value="Cyt_c-like_dom"/>
</dbReference>
<evidence type="ECO:0000256" key="5">
    <source>
        <dbReference type="SAM" id="SignalP"/>
    </source>
</evidence>
<evidence type="ECO:0000256" key="4">
    <source>
        <dbReference type="PROSITE-ProRule" id="PRU00433"/>
    </source>
</evidence>
<evidence type="ECO:0000313" key="7">
    <source>
        <dbReference type="EMBL" id="MBQ0929122.1"/>
    </source>
</evidence>
<evidence type="ECO:0000259" key="6">
    <source>
        <dbReference type="PROSITE" id="PS51007"/>
    </source>
</evidence>
<dbReference type="AlphaFoldDB" id="A0A940Y3L9"/>
<protein>
    <submittedName>
        <fullName evidence="7">DUF1924 domain-containing protein</fullName>
    </submittedName>
</protein>